<evidence type="ECO:0000313" key="11">
    <source>
        <dbReference type="EMBL" id="MCR0235238.1"/>
    </source>
</evidence>
<evidence type="ECO:0000256" key="3">
    <source>
        <dbReference type="ARBA" id="ARBA00022475"/>
    </source>
</evidence>
<keyword evidence="4 11" id="KW-0762">Sugar transport</keyword>
<comment type="caution">
    <text evidence="10">The sequence shown here is derived from an EMBL/GenBank/DDBJ whole genome shotgun (WGS) entry which is preliminary data.</text>
</comment>
<evidence type="ECO:0000256" key="8">
    <source>
        <dbReference type="ARBA" id="ARBA00023136"/>
    </source>
</evidence>
<dbReference type="PROSITE" id="PS51106">
    <property type="entry name" value="PTS_EIIC_TYPE_4"/>
    <property type="match status" value="1"/>
</dbReference>
<gene>
    <name evidence="10" type="ORF">CIAN88_05160</name>
    <name evidence="12" type="ORF">GT664_16500</name>
    <name evidence="11" type="ORF">MKC95_20950</name>
</gene>
<evidence type="ECO:0000256" key="4">
    <source>
        <dbReference type="ARBA" id="ARBA00022597"/>
    </source>
</evidence>
<evidence type="ECO:0000256" key="2">
    <source>
        <dbReference type="ARBA" id="ARBA00022448"/>
    </source>
</evidence>
<comment type="subcellular location">
    <subcellularLocation>
        <location evidence="1">Cell membrane</location>
        <topology evidence="1">Multi-pass membrane protein</topology>
    </subcellularLocation>
</comment>
<dbReference type="Proteomes" id="UP001203972">
    <property type="component" value="Unassembled WGS sequence"/>
</dbReference>
<feature type="transmembrane region" description="Helical" evidence="9">
    <location>
        <begin position="179"/>
        <end position="199"/>
    </location>
</feature>
<evidence type="ECO:0000313" key="12">
    <source>
        <dbReference type="EMBL" id="MZH57302.1"/>
    </source>
</evidence>
<evidence type="ECO:0000256" key="6">
    <source>
        <dbReference type="ARBA" id="ARBA00022692"/>
    </source>
</evidence>
<dbReference type="EMBL" id="JAKTMA010000056">
    <property type="protein sequence ID" value="MCR0235238.1"/>
    <property type="molecule type" value="Genomic_DNA"/>
</dbReference>
<dbReference type="RefSeq" id="WP_008816256.1">
    <property type="nucleotide sequence ID" value="NZ_AP025565.1"/>
</dbReference>
<evidence type="ECO:0000313" key="10">
    <source>
        <dbReference type="EMBL" id="KGJ54147.1"/>
    </source>
</evidence>
<dbReference type="InterPro" id="IPR004700">
    <property type="entry name" value="PTS_IIC_man"/>
</dbReference>
<feature type="transmembrane region" description="Helical" evidence="9">
    <location>
        <begin position="139"/>
        <end position="159"/>
    </location>
</feature>
<sequence>MQTAILLGLVYAFAWSMDNIAGSSFMDRPIVCGALTGLVMGNFEQGLVIGGTLELVWMGFISYAGIINGETRIGAILGTYFALATGNSFDVAISIAMPIAILGGNVSNAYNIVVSYLMHRWADKWAEEGNYKKIGQFHLGVGFVKLFFMTAIVFLTVLLGTGAITSLINVIPENVLNGLGKAGEMLTAVGFGMLLNILWDKRFIGLYFVGFAVAAFLNLNVIAITIIATGLGFVAMYASGNEKGEDAYE</sequence>
<keyword evidence="8 9" id="KW-0472">Membrane</keyword>
<keyword evidence="6 9" id="KW-0812">Transmembrane</keyword>
<feature type="transmembrane region" description="Helical" evidence="9">
    <location>
        <begin position="206"/>
        <end position="239"/>
    </location>
</feature>
<evidence type="ECO:0000256" key="1">
    <source>
        <dbReference type="ARBA" id="ARBA00004651"/>
    </source>
</evidence>
<evidence type="ECO:0000313" key="13">
    <source>
        <dbReference type="Proteomes" id="UP000030008"/>
    </source>
</evidence>
<reference evidence="12" key="2">
    <citation type="journal article" date="2019" name="Nat. Med.">
        <title>A library of human gut bacterial isolates paired with longitudinal multiomics data enables mechanistic microbiome research.</title>
        <authorList>
            <person name="Poyet M."/>
            <person name="Groussin M."/>
            <person name="Gibbons S.M."/>
            <person name="Avila-Pacheco J."/>
            <person name="Jiang X."/>
            <person name="Kearney S.M."/>
            <person name="Perrotta A.R."/>
            <person name="Berdy B."/>
            <person name="Zhao S."/>
            <person name="Lieberman T.D."/>
            <person name="Swanson P.K."/>
            <person name="Smith M."/>
            <person name="Roesemann S."/>
            <person name="Alexander J.E."/>
            <person name="Rich S.A."/>
            <person name="Livny J."/>
            <person name="Vlamakis H."/>
            <person name="Clish C."/>
            <person name="Bullock K."/>
            <person name="Deik A."/>
            <person name="Scott J."/>
            <person name="Pierce K.A."/>
            <person name="Xavier R.J."/>
            <person name="Alm E.J."/>
        </authorList>
    </citation>
    <scope>NUCLEOTIDE SEQUENCE</scope>
    <source>
        <strain evidence="12">BIOML-A12</strain>
    </source>
</reference>
<feature type="transmembrane region" description="Helical" evidence="9">
    <location>
        <begin position="47"/>
        <end position="66"/>
    </location>
</feature>
<organism evidence="10 13">
    <name type="scientific">Clostridium innocuum</name>
    <dbReference type="NCBI Taxonomy" id="1522"/>
    <lineage>
        <taxon>Bacteria</taxon>
        <taxon>Bacillati</taxon>
        <taxon>Bacillota</taxon>
        <taxon>Clostridia</taxon>
        <taxon>Eubacteriales</taxon>
        <taxon>Clostridiaceae</taxon>
        <taxon>Clostridium</taxon>
    </lineage>
</organism>
<accession>A0A099IAB2</accession>
<keyword evidence="3" id="KW-1003">Cell membrane</keyword>
<evidence type="ECO:0000256" key="7">
    <source>
        <dbReference type="ARBA" id="ARBA00022989"/>
    </source>
</evidence>
<evidence type="ECO:0000256" key="5">
    <source>
        <dbReference type="ARBA" id="ARBA00022683"/>
    </source>
</evidence>
<dbReference type="Pfam" id="PF03609">
    <property type="entry name" value="EII-Sor"/>
    <property type="match status" value="1"/>
</dbReference>
<keyword evidence="5" id="KW-0598">Phosphotransferase system</keyword>
<evidence type="ECO:0000256" key="9">
    <source>
        <dbReference type="SAM" id="Phobius"/>
    </source>
</evidence>
<dbReference type="GO" id="GO:0005886">
    <property type="term" value="C:plasma membrane"/>
    <property type="evidence" value="ECO:0007669"/>
    <property type="project" value="UniProtKB-SubCell"/>
</dbReference>
<keyword evidence="7 9" id="KW-1133">Transmembrane helix</keyword>
<dbReference type="Proteomes" id="UP000030008">
    <property type="component" value="Unassembled WGS sequence"/>
</dbReference>
<dbReference type="EMBL" id="WWTN01000033">
    <property type="protein sequence ID" value="MZH57302.1"/>
    <property type="molecule type" value="Genomic_DNA"/>
</dbReference>
<dbReference type="Proteomes" id="UP000604383">
    <property type="component" value="Unassembled WGS sequence"/>
</dbReference>
<dbReference type="InterPro" id="IPR050303">
    <property type="entry name" value="GatZ_KbaZ_carbometab"/>
</dbReference>
<dbReference type="AlphaFoldDB" id="A0A099IAB2"/>
<reference evidence="11" key="3">
    <citation type="journal article" date="2022" name="Clin. Infect. Dis.">
        <title>Association between Clostridium innocuum and antibiotic-associated diarrhea in adults and children: A cross-sectional study and comparative genomics analysis.</title>
        <authorList>
            <person name="Cherny K.E."/>
            <person name="Muscat E.B."/>
            <person name="Balaji A."/>
            <person name="Mukherjee J."/>
            <person name="Ozer E.A."/>
            <person name="Angarone M.P."/>
            <person name="Hauser A.R."/>
            <person name="Sichel J.S."/>
            <person name="Amponsah E."/>
            <person name="Kociolek L.K."/>
        </authorList>
    </citation>
    <scope>NUCLEOTIDE SEQUENCE</scope>
    <source>
        <strain evidence="11">NU1-AC-029v</strain>
    </source>
</reference>
<proteinExistence type="predicted"/>
<dbReference type="PANTHER" id="PTHR32502:SF8">
    <property type="entry name" value="N-ACETYLGALACTOSAMINE PERMEASE IIC COMPONENT 1"/>
    <property type="match status" value="1"/>
</dbReference>
<dbReference type="GO" id="GO:0009401">
    <property type="term" value="P:phosphoenolpyruvate-dependent sugar phosphotransferase system"/>
    <property type="evidence" value="ECO:0007669"/>
    <property type="project" value="UniProtKB-KW"/>
</dbReference>
<keyword evidence="2" id="KW-0813">Transport</keyword>
<reference evidence="10 13" key="1">
    <citation type="submission" date="2014-08" db="EMBL/GenBank/DDBJ databases">
        <title>Clostridium innocuum, an unnegligible vancomycin-resistant pathogen causing extra-intestinal infections.</title>
        <authorList>
            <person name="Feng Y."/>
            <person name="Chiu C.-H."/>
        </authorList>
    </citation>
    <scope>NUCLEOTIDE SEQUENCE [LARGE SCALE GENOMIC DNA]</scope>
    <source>
        <strain evidence="10 13">AN88</strain>
    </source>
</reference>
<dbReference type="EMBL" id="JQIF01000022">
    <property type="protein sequence ID" value="KGJ54147.1"/>
    <property type="molecule type" value="Genomic_DNA"/>
</dbReference>
<name>A0A099IAB2_CLOIN</name>
<dbReference type="PANTHER" id="PTHR32502">
    <property type="entry name" value="N-ACETYLGALACTOSAMINE PERMEASE II COMPONENT-RELATED"/>
    <property type="match status" value="1"/>
</dbReference>
<protein>
    <submittedName>
        <fullName evidence="10">PTS sucrose transporter subunit IIABC</fullName>
    </submittedName>
    <submittedName>
        <fullName evidence="11">PTS sugar transporter subunit IIC</fullName>
    </submittedName>
</protein>